<dbReference type="Pfam" id="PF01978">
    <property type="entry name" value="TrmB"/>
    <property type="match status" value="1"/>
</dbReference>
<proteinExistence type="predicted"/>
<protein>
    <recommendedName>
        <fullName evidence="1">Transcription regulator TrmB N-terminal domain-containing protein</fullName>
    </recommendedName>
</protein>
<name>A0A1F7HJ89_9BACT</name>
<dbReference type="AlphaFoldDB" id="A0A1F7HJ89"/>
<accession>A0A1F7HJ89</accession>
<dbReference type="Proteomes" id="UP000178098">
    <property type="component" value="Unassembled WGS sequence"/>
</dbReference>
<comment type="caution">
    <text evidence="2">The sequence shown here is derived from an EMBL/GenBank/DDBJ whole genome shotgun (WGS) entry which is preliminary data.</text>
</comment>
<dbReference type="PANTHER" id="PTHR34293">
    <property type="entry name" value="HTH-TYPE TRANSCRIPTIONAL REGULATOR TRMBL2"/>
    <property type="match status" value="1"/>
</dbReference>
<dbReference type="Gene3D" id="1.10.10.10">
    <property type="entry name" value="Winged helix-like DNA-binding domain superfamily/Winged helix DNA-binding domain"/>
    <property type="match status" value="1"/>
</dbReference>
<evidence type="ECO:0000259" key="1">
    <source>
        <dbReference type="Pfam" id="PF01978"/>
    </source>
</evidence>
<dbReference type="InterPro" id="IPR051797">
    <property type="entry name" value="TrmB-like"/>
</dbReference>
<reference evidence="2 3" key="1">
    <citation type="journal article" date="2016" name="Nat. Commun.">
        <title>Thousands of microbial genomes shed light on interconnected biogeochemical processes in an aquifer system.</title>
        <authorList>
            <person name="Anantharaman K."/>
            <person name="Brown C.T."/>
            <person name="Hug L.A."/>
            <person name="Sharon I."/>
            <person name="Castelle C.J."/>
            <person name="Probst A.J."/>
            <person name="Thomas B.C."/>
            <person name="Singh A."/>
            <person name="Wilkins M.J."/>
            <person name="Karaoz U."/>
            <person name="Brodie E.L."/>
            <person name="Williams K.H."/>
            <person name="Hubbard S.S."/>
            <person name="Banfield J.F."/>
        </authorList>
    </citation>
    <scope>NUCLEOTIDE SEQUENCE [LARGE SCALE GENOMIC DNA]</scope>
</reference>
<dbReference type="PANTHER" id="PTHR34293:SF1">
    <property type="entry name" value="HTH-TYPE TRANSCRIPTIONAL REGULATOR TRMBL2"/>
    <property type="match status" value="1"/>
</dbReference>
<dbReference type="SUPFAM" id="SSF46785">
    <property type="entry name" value="Winged helix' DNA-binding domain"/>
    <property type="match status" value="1"/>
</dbReference>
<evidence type="ECO:0000313" key="3">
    <source>
        <dbReference type="Proteomes" id="UP000178098"/>
    </source>
</evidence>
<feature type="domain" description="Transcription regulator TrmB N-terminal" evidence="1">
    <location>
        <begin position="5"/>
        <end position="64"/>
    </location>
</feature>
<gene>
    <name evidence="2" type="ORF">A3D08_02970</name>
</gene>
<sequence>MLPFLETLGLTKKEVDLYELLLEKGEIPVGQLIRASGLKRATVYKSLYSLESKALITKRTLRKKLHVKPESPTQLTALAEKQIKSIERARKDLHAILPQLTQTYITTVEKPVVTVYEGVEGLKKIYEDTLAQGKVIYSALTTKDVEPALFKWVTTTYTRKRVKLNIPVKVIVATGGWAQEYVRRNTKELRETILVSDKQFPFQHEVLIYGDKVAFVDFKKGGSLIGIIIHHPSIAKTMLALWNLALYKGSKG</sequence>
<dbReference type="EMBL" id="MFZT01000023">
    <property type="protein sequence ID" value="OGK31288.1"/>
    <property type="molecule type" value="Genomic_DNA"/>
</dbReference>
<dbReference type="InterPro" id="IPR002831">
    <property type="entry name" value="Tscrpt_reg_TrmB_N"/>
</dbReference>
<organism evidence="2 3">
    <name type="scientific">Candidatus Roizmanbacteria bacterium RIFCSPHIGHO2_02_FULL_43_11</name>
    <dbReference type="NCBI Taxonomy" id="1802043"/>
    <lineage>
        <taxon>Bacteria</taxon>
        <taxon>Candidatus Roizmaniibacteriota</taxon>
    </lineage>
</organism>
<evidence type="ECO:0000313" key="2">
    <source>
        <dbReference type="EMBL" id="OGK31288.1"/>
    </source>
</evidence>
<dbReference type="InterPro" id="IPR036388">
    <property type="entry name" value="WH-like_DNA-bd_sf"/>
</dbReference>
<dbReference type="InterPro" id="IPR036390">
    <property type="entry name" value="WH_DNA-bd_sf"/>
</dbReference>